<dbReference type="InterPro" id="IPR011006">
    <property type="entry name" value="CheY-like_superfamily"/>
</dbReference>
<reference evidence="10" key="1">
    <citation type="journal article" date="2020" name="Fungal Divers.">
        <title>Resolving the Mortierellaceae phylogeny through synthesis of multi-gene phylogenetics and phylogenomics.</title>
        <authorList>
            <person name="Vandepol N."/>
            <person name="Liber J."/>
            <person name="Desiro A."/>
            <person name="Na H."/>
            <person name="Kennedy M."/>
            <person name="Barry K."/>
            <person name="Grigoriev I.V."/>
            <person name="Miller A.N."/>
            <person name="O'Donnell K."/>
            <person name="Stajich J.E."/>
            <person name="Bonito G."/>
        </authorList>
    </citation>
    <scope>NUCLEOTIDE SEQUENCE</scope>
    <source>
        <strain evidence="10">REB-010B</strain>
    </source>
</reference>
<name>A0A9P6UPV2_9FUNG</name>
<proteinExistence type="predicted"/>
<protein>
    <recommendedName>
        <fullName evidence="2">histidine kinase</fullName>
        <ecNumber evidence="2">2.7.13.3</ecNumber>
    </recommendedName>
</protein>
<dbReference type="CDD" id="cd00082">
    <property type="entry name" value="HisKA"/>
    <property type="match status" value="2"/>
</dbReference>
<feature type="compositionally biased region" description="Low complexity" evidence="7">
    <location>
        <begin position="51"/>
        <end position="65"/>
    </location>
</feature>
<feature type="region of interest" description="Disordered" evidence="7">
    <location>
        <begin position="539"/>
        <end position="566"/>
    </location>
</feature>
<dbReference type="InterPro" id="IPR005467">
    <property type="entry name" value="His_kinase_dom"/>
</dbReference>
<feature type="compositionally biased region" description="Low complexity" evidence="7">
    <location>
        <begin position="243"/>
        <end position="257"/>
    </location>
</feature>
<comment type="catalytic activity">
    <reaction evidence="1">
        <text>ATP + protein L-histidine = ADP + protein N-phospho-L-histidine.</text>
        <dbReference type="EC" id="2.7.13.3"/>
    </reaction>
</comment>
<keyword evidence="4" id="KW-0808">Transferase</keyword>
<dbReference type="CDD" id="cd16922">
    <property type="entry name" value="HATPase_EvgS-ArcB-TorS-like"/>
    <property type="match status" value="2"/>
</dbReference>
<dbReference type="SMART" id="SM00387">
    <property type="entry name" value="HATPase_c"/>
    <property type="match status" value="2"/>
</dbReference>
<dbReference type="SMART" id="SM00065">
    <property type="entry name" value="GAF"/>
    <property type="match status" value="1"/>
</dbReference>
<dbReference type="OrthoDB" id="5378913at2759"/>
<feature type="domain" description="Response regulatory" evidence="9">
    <location>
        <begin position="1194"/>
        <end position="1314"/>
    </location>
</feature>
<dbReference type="FunFam" id="1.10.287.130:FF:000045">
    <property type="entry name" value="Two-component system sensor histidine kinase/response regulator"/>
    <property type="match status" value="1"/>
</dbReference>
<dbReference type="SUPFAM" id="SSF55781">
    <property type="entry name" value="GAF domain-like"/>
    <property type="match status" value="1"/>
</dbReference>
<feature type="region of interest" description="Disordered" evidence="7">
    <location>
        <begin position="2001"/>
        <end position="2026"/>
    </location>
</feature>
<feature type="region of interest" description="Disordered" evidence="7">
    <location>
        <begin position="1161"/>
        <end position="1184"/>
    </location>
</feature>
<comment type="caution">
    <text evidence="10">The sequence shown here is derived from an EMBL/GenBank/DDBJ whole genome shotgun (WGS) entry which is preliminary data.</text>
</comment>
<gene>
    <name evidence="10" type="ORF">BGZ99_008282</name>
</gene>
<dbReference type="PANTHER" id="PTHR43047">
    <property type="entry name" value="TWO-COMPONENT HISTIDINE PROTEIN KINASE"/>
    <property type="match status" value="1"/>
</dbReference>
<dbReference type="SUPFAM" id="SSF55874">
    <property type="entry name" value="ATPase domain of HSP90 chaperone/DNA topoisomerase II/histidine kinase"/>
    <property type="match status" value="2"/>
</dbReference>
<dbReference type="Pfam" id="PF01590">
    <property type="entry name" value="GAF"/>
    <property type="match status" value="1"/>
</dbReference>
<feature type="region of interest" description="Disordered" evidence="7">
    <location>
        <begin position="1043"/>
        <end position="1088"/>
    </location>
</feature>
<dbReference type="InterPro" id="IPR003661">
    <property type="entry name" value="HisK_dim/P_dom"/>
</dbReference>
<evidence type="ECO:0000313" key="10">
    <source>
        <dbReference type="EMBL" id="KAG0314234.1"/>
    </source>
</evidence>
<evidence type="ECO:0000256" key="2">
    <source>
        <dbReference type="ARBA" id="ARBA00012438"/>
    </source>
</evidence>
<sequence>MHPLKQRRIRGPGGSLELHSLVERDSQPTQETSTHSPSIAPDLVHRRSLPNNAADGDLDGTADTNSRSDRTALAYEEGALFEKDDGAGILHLAPPSLPVPSNTAATVFDPVSSVSNPIVSQLSMTLPNHPTVEQVPIPLKTIFRQPPNITPPGETSSFIASYMQAQHDSSQQLPLRDQSYTLERTSHATQAMSNKSSEYTRVRGGDGEIYSNFVSARLAERPVSLQDNQTRREATGRDMGLESPTSPTTLLTPSTTSNRQPVQDHDLDPYHCRTNSDQRQKAEVSRVGDNNVIGSETTALEFAPMSNNVDYKASIQLREERAIRNCRNCLTLPLDGQKTATPLAAEVSMPKLDQVEKVNGVPERDEEESIESLVESMDWSKTGLGPRSGWPKELKMMLQVLLKSRSPLGIYWGDKNYMLYNDAWRPIQKQKHPQSMGAPGAIVWSEICEGYEEECYFNFSFSPIFMEDDSIGGILALVNDVTPSVINQRRLDTINQFSQQSSLIQSINGAYSMATTILQESNNLDVPFSIVYRAEEVDNHSNTPHPQGICTPPPSTTPTATTPAASTAGTNAQLLTPPENEDPLAAWPFAGKNDAQRVPQSAILCSTSFDSNLEEVSYGDVKERVFSKATSTRHIPDSLLITPDEYEPFDLSGPVYDDPWAWPVRSVLADGIPRLVMLPKSTKPLARALLLPILENPSVLESRITTVLIVGINPCRMLDHQYLDFLSLVVANIASLRHFGRSREEERRNTEALLELHKAKISFFQNVSHELRTPLTLMMAPLEDVLNQEPEDTVTRLKLEMMRRNSRRLLKLVNTLLQFSRVETGKSNAIFEKTDLSKATREISANFESVATGFGLKYIINCEDLNGIPEGIWVDRPMWEGIVLNLIGNAIKHTWEGSITVHQYPSQDKDGRDGVAIDVKDTGVGIAPEHLHTLFDRFNRIESEENRQSRSHEGTGIGLSLVKELAEVHGGTVSVTSEVDKGSCFRVWIPAGRNHLPHIQVKLCDCKDPHLRSLRNEARNNKTDASIYVEEASHWIAHKAIPGSTLNVSGTDSTEEKSEDEDEDDTPSLGVNRRRQQADSPDITSEYEVSELDVDETEMIKILIDPPTTSGDVTTQPHQLVSTSHDHKTPLAETPNRPFKEQAMLSIMTQTDRNLDMSVNSHGKHSHQFRKIAPPREPERDQQTLPEMRSRRGFIIVVDDNHDMRLYLKEILRKDFQLRCAVDGLDAIRLITERLQQGKSVDLILSDVAMPNMNGYELLKRLRSDSATMMIPFILLSAHADEEANVEGLDLGADDYLVKPFSAQELIARVQSTIRLSDLRHELNREQRHTLEMKQLIYSISVRIRSGLSLRQILDTTCRELYKVIRCNSVRICRFQRVDQETGQHWVRIVSETLRVDQPKNLAPIDRLLPKGMEATETCASNGKHDSMSDLRHDSNCYHPEFGVNNVICFALAHNGKLWGYLLASRDVDTVDWSQCEKLLFEQTGSQVALAIAHANLWELKKSQQVEMETAHAASEAKSHILANTSHELRTPIGAIVGTLSALQDTDQNLTSEQRDMVKIIQITSDVALSVINDLLDTAKLEAGAMSLNIKECPGLVETLEQSVRIFADKAGRKEVDLIMEHSEDLENLDTQLQQGSSIWTDGDRLQQVIMNLIGNAVKFTSVGKVTVSCSLVKTDTPRIKNVGGDFKVALNDQQQESNNQEASHSQAQLTLDIPPDAHLSHMIFRFEVSDTGIGIDPDFLKNHIFKSFAQHDQSMTRRFGGTGLGLAISKHLVTMNGGILSVTSDVGQGSTFYFTWPFTIVTPNAADQHLPPSSTHHSIFSKPTLAPEIAIETRAVVIEPLVESRQLLAHILSLQNIEATFYESCEGVVQDEQERVSKVLGPDGVILEQNHRPNTLFFFATRSNNAEIIIETARALGELFKKRNAKAKAEGLEHYKDLVLSVILMVFSSPQGRVLAKDMFKRISGDGLENTVQCCYIAKPVKADRIMECLQMPGSPFMSSLSAEAGTGEDTSDQTEAGALRNEPQ</sequence>
<dbReference type="Pfam" id="PF00512">
    <property type="entry name" value="HisKA"/>
    <property type="match status" value="2"/>
</dbReference>
<dbReference type="PRINTS" id="PR00344">
    <property type="entry name" value="BCTRLSENSOR"/>
</dbReference>
<accession>A0A9P6UPV2</accession>
<dbReference type="InterPro" id="IPR036097">
    <property type="entry name" value="HisK_dim/P_sf"/>
</dbReference>
<feature type="compositionally biased region" description="Basic and acidic residues" evidence="7">
    <location>
        <begin position="262"/>
        <end position="285"/>
    </location>
</feature>
<evidence type="ECO:0000256" key="5">
    <source>
        <dbReference type="ARBA" id="ARBA00022777"/>
    </source>
</evidence>
<dbReference type="GO" id="GO:0000155">
    <property type="term" value="F:phosphorelay sensor kinase activity"/>
    <property type="evidence" value="ECO:0007669"/>
    <property type="project" value="InterPro"/>
</dbReference>
<dbReference type="Gene3D" id="1.10.287.130">
    <property type="match status" value="2"/>
</dbReference>
<evidence type="ECO:0000259" key="8">
    <source>
        <dbReference type="PROSITE" id="PS50109"/>
    </source>
</evidence>
<evidence type="ECO:0000259" key="9">
    <source>
        <dbReference type="PROSITE" id="PS50110"/>
    </source>
</evidence>
<dbReference type="PROSITE" id="PS50110">
    <property type="entry name" value="RESPONSE_REGULATORY"/>
    <property type="match status" value="1"/>
</dbReference>
<evidence type="ECO:0000256" key="4">
    <source>
        <dbReference type="ARBA" id="ARBA00022679"/>
    </source>
</evidence>
<dbReference type="EMBL" id="JAAAIP010000633">
    <property type="protein sequence ID" value="KAG0314234.1"/>
    <property type="molecule type" value="Genomic_DNA"/>
</dbReference>
<keyword evidence="5" id="KW-0418">Kinase</keyword>
<dbReference type="SMART" id="SM00388">
    <property type="entry name" value="HisKA"/>
    <property type="match status" value="2"/>
</dbReference>
<dbReference type="InterPro" id="IPR003594">
    <property type="entry name" value="HATPase_dom"/>
</dbReference>
<dbReference type="InterPro" id="IPR001789">
    <property type="entry name" value="Sig_transdc_resp-reg_receiver"/>
</dbReference>
<dbReference type="Gene3D" id="3.30.565.10">
    <property type="entry name" value="Histidine kinase-like ATPase, C-terminal domain"/>
    <property type="match status" value="2"/>
</dbReference>
<keyword evidence="11" id="KW-1185">Reference proteome</keyword>
<dbReference type="InterPro" id="IPR029016">
    <property type="entry name" value="GAF-like_dom_sf"/>
</dbReference>
<feature type="region of interest" description="Disordered" evidence="7">
    <location>
        <begin position="1106"/>
        <end position="1135"/>
    </location>
</feature>
<evidence type="ECO:0000256" key="3">
    <source>
        <dbReference type="ARBA" id="ARBA00022553"/>
    </source>
</evidence>
<feature type="region of interest" description="Disordered" evidence="7">
    <location>
        <begin position="23"/>
        <end position="69"/>
    </location>
</feature>
<dbReference type="Gene3D" id="3.40.50.2300">
    <property type="match status" value="1"/>
</dbReference>
<feature type="compositionally biased region" description="Low complexity" evidence="7">
    <location>
        <begin position="557"/>
        <end position="566"/>
    </location>
</feature>
<dbReference type="InterPro" id="IPR004358">
    <property type="entry name" value="Sig_transdc_His_kin-like_C"/>
</dbReference>
<dbReference type="Pfam" id="PF00072">
    <property type="entry name" value="Response_reg"/>
    <property type="match status" value="1"/>
</dbReference>
<dbReference type="GO" id="GO:0009927">
    <property type="term" value="F:histidine phosphotransfer kinase activity"/>
    <property type="evidence" value="ECO:0007669"/>
    <property type="project" value="TreeGrafter"/>
</dbReference>
<keyword evidence="3 6" id="KW-0597">Phosphoprotein</keyword>
<dbReference type="EC" id="2.7.13.3" evidence="2"/>
<evidence type="ECO:0000313" key="11">
    <source>
        <dbReference type="Proteomes" id="UP000738325"/>
    </source>
</evidence>
<feature type="domain" description="Histidine kinase" evidence="8">
    <location>
        <begin position="766"/>
        <end position="993"/>
    </location>
</feature>
<feature type="compositionally biased region" description="Basic and acidic residues" evidence="7">
    <location>
        <begin position="229"/>
        <end position="240"/>
    </location>
</feature>
<dbReference type="CDD" id="cd17574">
    <property type="entry name" value="REC_OmpR"/>
    <property type="match status" value="1"/>
</dbReference>
<dbReference type="SUPFAM" id="SSF47384">
    <property type="entry name" value="Homodimeric domain of signal transducing histidine kinase"/>
    <property type="match status" value="2"/>
</dbReference>
<dbReference type="InterPro" id="IPR003018">
    <property type="entry name" value="GAF"/>
</dbReference>
<feature type="compositionally biased region" description="Polar residues" evidence="7">
    <location>
        <begin position="27"/>
        <end position="37"/>
    </location>
</feature>
<dbReference type="PROSITE" id="PS50109">
    <property type="entry name" value="HIS_KIN"/>
    <property type="match status" value="2"/>
</dbReference>
<feature type="compositionally biased region" description="Acidic residues" evidence="7">
    <location>
        <begin position="1057"/>
        <end position="1066"/>
    </location>
</feature>
<evidence type="ECO:0000256" key="1">
    <source>
        <dbReference type="ARBA" id="ARBA00000085"/>
    </source>
</evidence>
<dbReference type="SMART" id="SM00448">
    <property type="entry name" value="REC"/>
    <property type="match status" value="1"/>
</dbReference>
<dbReference type="InterPro" id="IPR036890">
    <property type="entry name" value="HATPase_C_sf"/>
</dbReference>
<dbReference type="PANTHER" id="PTHR43047:SF72">
    <property type="entry name" value="OSMOSENSING HISTIDINE PROTEIN KINASE SLN1"/>
    <property type="match status" value="1"/>
</dbReference>
<feature type="region of interest" description="Disordered" evidence="7">
    <location>
        <begin position="221"/>
        <end position="285"/>
    </location>
</feature>
<evidence type="ECO:0000256" key="7">
    <source>
        <dbReference type="SAM" id="MobiDB-lite"/>
    </source>
</evidence>
<dbReference type="Proteomes" id="UP000738325">
    <property type="component" value="Unassembled WGS sequence"/>
</dbReference>
<organism evidence="10 11">
    <name type="scientific">Dissophora globulifera</name>
    <dbReference type="NCBI Taxonomy" id="979702"/>
    <lineage>
        <taxon>Eukaryota</taxon>
        <taxon>Fungi</taxon>
        <taxon>Fungi incertae sedis</taxon>
        <taxon>Mucoromycota</taxon>
        <taxon>Mortierellomycotina</taxon>
        <taxon>Mortierellomycetes</taxon>
        <taxon>Mortierellales</taxon>
        <taxon>Mortierellaceae</taxon>
        <taxon>Dissophora</taxon>
    </lineage>
</organism>
<dbReference type="Pfam" id="PF02518">
    <property type="entry name" value="HATPase_c"/>
    <property type="match status" value="2"/>
</dbReference>
<feature type="domain" description="Histidine kinase" evidence="8">
    <location>
        <begin position="1524"/>
        <end position="1801"/>
    </location>
</feature>
<evidence type="ECO:0000256" key="6">
    <source>
        <dbReference type="PROSITE-ProRule" id="PRU00169"/>
    </source>
</evidence>
<feature type="modified residue" description="4-aspartylphosphate" evidence="6">
    <location>
        <position position="1247"/>
    </location>
</feature>
<dbReference type="SUPFAM" id="SSF52172">
    <property type="entry name" value="CheY-like"/>
    <property type="match status" value="1"/>
</dbReference>
<dbReference type="Gene3D" id="3.30.450.40">
    <property type="match status" value="1"/>
</dbReference>
<dbReference type="GO" id="GO:0005886">
    <property type="term" value="C:plasma membrane"/>
    <property type="evidence" value="ECO:0007669"/>
    <property type="project" value="TreeGrafter"/>
</dbReference>
<feature type="compositionally biased region" description="Polar residues" evidence="7">
    <location>
        <begin position="1107"/>
        <end position="1123"/>
    </location>
</feature>